<comment type="similarity">
    <text evidence="2">Belongs to the cation transport ATPase (P-type) (TC 3.A.3) family. Type V subfamily.</text>
</comment>
<dbReference type="Gene3D" id="3.40.1110.10">
    <property type="entry name" value="Calcium-transporting ATPase, cytoplasmic domain N"/>
    <property type="match status" value="1"/>
</dbReference>
<dbReference type="VEuPathDB" id="FungiDB:PHYBLDRAFT_96265"/>
<feature type="transmembrane region" description="Helical" evidence="11">
    <location>
        <begin position="815"/>
        <end position="840"/>
    </location>
</feature>
<dbReference type="Pfam" id="PF00690">
    <property type="entry name" value="Cation_ATPase_N"/>
    <property type="match status" value="1"/>
</dbReference>
<dbReference type="InterPro" id="IPR008250">
    <property type="entry name" value="ATPase_P-typ_transduc_dom_A_sf"/>
</dbReference>
<dbReference type="GO" id="GO:0140358">
    <property type="term" value="F:P-type transmembrane transporter activity"/>
    <property type="evidence" value="ECO:0007669"/>
    <property type="project" value="InterPro"/>
</dbReference>
<evidence type="ECO:0000259" key="12">
    <source>
        <dbReference type="Pfam" id="PF00122"/>
    </source>
</evidence>
<dbReference type="PANTHER" id="PTHR45630">
    <property type="entry name" value="CATION-TRANSPORTING ATPASE-RELATED"/>
    <property type="match status" value="1"/>
</dbReference>
<feature type="transmembrane region" description="Helical" evidence="11">
    <location>
        <begin position="91"/>
        <end position="109"/>
    </location>
</feature>
<evidence type="ECO:0008006" key="16">
    <source>
        <dbReference type="Google" id="ProtNLM"/>
    </source>
</evidence>
<evidence type="ECO:0000256" key="8">
    <source>
        <dbReference type="ARBA" id="ARBA00022967"/>
    </source>
</evidence>
<organism evidence="14 15">
    <name type="scientific">Phycomyces blakesleeanus (strain ATCC 8743b / DSM 1359 / FGSC 10004 / NBRC 33097 / NRRL 1555)</name>
    <dbReference type="NCBI Taxonomy" id="763407"/>
    <lineage>
        <taxon>Eukaryota</taxon>
        <taxon>Fungi</taxon>
        <taxon>Fungi incertae sedis</taxon>
        <taxon>Mucoromycota</taxon>
        <taxon>Mucoromycotina</taxon>
        <taxon>Mucoromycetes</taxon>
        <taxon>Mucorales</taxon>
        <taxon>Phycomycetaceae</taxon>
        <taxon>Phycomyces</taxon>
    </lineage>
</organism>
<dbReference type="Gene3D" id="2.70.150.10">
    <property type="entry name" value="Calcium-transporting ATPase, cytoplasmic transduction domain A"/>
    <property type="match status" value="1"/>
</dbReference>
<gene>
    <name evidence="14" type="ORF">PHYBLDRAFT_96265</name>
</gene>
<dbReference type="SUPFAM" id="SSF81665">
    <property type="entry name" value="Calcium ATPase, transmembrane domain M"/>
    <property type="match status" value="1"/>
</dbReference>
<keyword evidence="7" id="KW-0460">Magnesium</keyword>
<sequence>YQYTRFIYCPKTESFLQYKLDLGKSNSELGQLDAGLTTEEAKKREEMLGPNFIGVHVPSIPMAVIREFASFFYVYQLTSLWLFYYTNYWKVAVAQTCIILVAAFVKVLFTTKSERRIKSMAEFSDEVTILRNGSWVSMTTVDLVAGDVFELKEGKTVPCDCVILSGNIMVDESSLTGEPLPIRKFPIDKHDTTVYDRVGSGKIATLFAGTTLSQVQSSHTKHIPSALVTQTGTATDKGELIKKILFPTKMLFIFDEHIKVVFFILVCCCVLSLVLALVFFTTGIEAWFYSFGTISQLISPLLPVSLVVGQSVATDRLRKKKIYCVDLPRVLMAGKVQLFCFDKTGTLTKEGLTFYGIKSVEVNMETEKPSFGEHYQETKDMSMHTQLGLATCNSVTMLNDRLVGNPVDIEMFRFSQWTMSPKSGSGNIYLETLVPPMDVPGSVSTSVHVIKRFEFVHARMFMSVAILDPQANKVHVFTKGAYEKIKELCDSESIPADYDLVTSDFAHYGCYVLALAHREIDLDAIGGLNEFLQWDRSQIEESIKLISLVLFKNQLKEDTSENIRELKHGGMRTVMITGDTALTGVYIARQCGMSNPGTRVILGDMSLSTGRVVWTDVDEPEKFGNVNVDSALLNKEHTPVDLAVTGRAFNWLDEQGTLRNYLLDIRVFARMVPNDKVRCVQMHMEHGITAMAGDGGNDCGALRAAHVGIAMSDAEASIVSPFSTSDRSVRSCVELIRQGRSALATSISGYKFLIIYGQIIMTINIISYYFSVALSQYVWMGIDLVIVIPMTWTLSQSKAATNLSDQRPTAKLFGYQTLASCIGLIALNWLFLIAALIMLYKQDWFRCHEFDSAAVDLLKWWLLSDNYEAEITSFVTMFQFVNNGAVLNFGYKYRQSLWRNYLLV</sequence>
<feature type="transmembrane region" description="Helical" evidence="11">
    <location>
        <begin position="776"/>
        <end position="794"/>
    </location>
</feature>
<dbReference type="Gene3D" id="3.40.50.1000">
    <property type="entry name" value="HAD superfamily/HAD-like"/>
    <property type="match status" value="1"/>
</dbReference>
<accession>A0A162WT85</accession>
<evidence type="ECO:0000313" key="14">
    <source>
        <dbReference type="EMBL" id="OAD70805.1"/>
    </source>
</evidence>
<keyword evidence="5" id="KW-0547">Nucleotide-binding</keyword>
<evidence type="ECO:0000313" key="15">
    <source>
        <dbReference type="Proteomes" id="UP000077315"/>
    </source>
</evidence>
<dbReference type="Pfam" id="PF00122">
    <property type="entry name" value="E1-E2_ATPase"/>
    <property type="match status" value="1"/>
</dbReference>
<dbReference type="InterPro" id="IPR023298">
    <property type="entry name" value="ATPase_P-typ_TM_dom_sf"/>
</dbReference>
<dbReference type="InParanoid" id="A0A162WT85"/>
<dbReference type="InterPro" id="IPR036412">
    <property type="entry name" value="HAD-like_sf"/>
</dbReference>
<dbReference type="PROSITE" id="PS00154">
    <property type="entry name" value="ATPASE_E1_E2"/>
    <property type="match status" value="1"/>
</dbReference>
<dbReference type="InterPro" id="IPR006544">
    <property type="entry name" value="P-type_TPase_V"/>
</dbReference>
<dbReference type="GO" id="GO:0016887">
    <property type="term" value="F:ATP hydrolysis activity"/>
    <property type="evidence" value="ECO:0007669"/>
    <property type="project" value="InterPro"/>
</dbReference>
<keyword evidence="15" id="KW-1185">Reference proteome</keyword>
<dbReference type="InterPro" id="IPR023299">
    <property type="entry name" value="ATPase_P-typ_cyto_dom_N"/>
</dbReference>
<dbReference type="SFLD" id="SFLDF00027">
    <property type="entry name" value="p-type_atpase"/>
    <property type="match status" value="1"/>
</dbReference>
<feature type="non-terminal residue" evidence="14">
    <location>
        <position position="1"/>
    </location>
</feature>
<keyword evidence="9 11" id="KW-1133">Transmembrane helix</keyword>
<dbReference type="SUPFAM" id="SSF81660">
    <property type="entry name" value="Metal cation-transporting ATPase, ATP-binding domain N"/>
    <property type="match status" value="1"/>
</dbReference>
<dbReference type="AlphaFoldDB" id="A0A162WT85"/>
<dbReference type="SFLD" id="SFLDG00002">
    <property type="entry name" value="C1.7:_P-type_atpase_like"/>
    <property type="match status" value="1"/>
</dbReference>
<dbReference type="NCBIfam" id="TIGR01657">
    <property type="entry name" value="P-ATPase-V"/>
    <property type="match status" value="1"/>
</dbReference>
<feature type="transmembrane region" description="Helical" evidence="11">
    <location>
        <begin position="286"/>
        <end position="309"/>
    </location>
</feature>
<feature type="transmembrane region" description="Helical" evidence="11">
    <location>
        <begin position="871"/>
        <end position="891"/>
    </location>
</feature>
<dbReference type="InterPro" id="IPR044492">
    <property type="entry name" value="P_typ_ATPase_HD_dom"/>
</dbReference>
<feature type="domain" description="Cation-transporting P-type ATPase N-terminal" evidence="13">
    <location>
        <begin position="27"/>
        <end position="75"/>
    </location>
</feature>
<protein>
    <recommendedName>
        <fullName evidence="16">Cation-transporting P-type ATPase N-terminal domain-containing protein</fullName>
    </recommendedName>
</protein>
<dbReference type="GO" id="GO:0005524">
    <property type="term" value="F:ATP binding"/>
    <property type="evidence" value="ECO:0007669"/>
    <property type="project" value="UniProtKB-KW"/>
</dbReference>
<proteinExistence type="inferred from homology"/>
<dbReference type="PANTHER" id="PTHR45630:SF11">
    <property type="entry name" value="CATION-TRANSPORTING P-TYPE ATPASE N-TERMINAL DOMAIN-CONTAINING PROTEIN"/>
    <property type="match status" value="1"/>
</dbReference>
<dbReference type="OrthoDB" id="48943at2759"/>
<dbReference type="GO" id="GO:0019829">
    <property type="term" value="F:ATPase-coupled monoatomic cation transmembrane transporter activity"/>
    <property type="evidence" value="ECO:0007669"/>
    <property type="project" value="TreeGrafter"/>
</dbReference>
<evidence type="ECO:0000256" key="9">
    <source>
        <dbReference type="ARBA" id="ARBA00022989"/>
    </source>
</evidence>
<evidence type="ECO:0000256" key="6">
    <source>
        <dbReference type="ARBA" id="ARBA00022840"/>
    </source>
</evidence>
<dbReference type="STRING" id="763407.A0A162WT85"/>
<dbReference type="InterPro" id="IPR001757">
    <property type="entry name" value="P_typ_ATPase"/>
</dbReference>
<comment type="subcellular location">
    <subcellularLocation>
        <location evidence="1">Membrane</location>
        <topology evidence="1">Multi-pass membrane protein</topology>
    </subcellularLocation>
</comment>
<keyword evidence="8" id="KW-1278">Translocase</keyword>
<dbReference type="SFLD" id="SFLDS00003">
    <property type="entry name" value="Haloacid_Dehalogenase"/>
    <property type="match status" value="1"/>
</dbReference>
<dbReference type="PRINTS" id="PR00119">
    <property type="entry name" value="CATATPASE"/>
</dbReference>
<evidence type="ECO:0000256" key="4">
    <source>
        <dbReference type="ARBA" id="ARBA00022723"/>
    </source>
</evidence>
<dbReference type="NCBIfam" id="TIGR01494">
    <property type="entry name" value="ATPase_P-type"/>
    <property type="match status" value="2"/>
</dbReference>
<dbReference type="GeneID" id="29004867"/>
<name>A0A162WT85_PHYB8</name>
<feature type="transmembrane region" description="Helical" evidence="11">
    <location>
        <begin position="260"/>
        <end position="280"/>
    </location>
</feature>
<evidence type="ECO:0000256" key="11">
    <source>
        <dbReference type="SAM" id="Phobius"/>
    </source>
</evidence>
<dbReference type="Proteomes" id="UP000077315">
    <property type="component" value="Unassembled WGS sequence"/>
</dbReference>
<feature type="domain" description="P-type ATPase A" evidence="12">
    <location>
        <begin position="125"/>
        <end position="243"/>
    </location>
</feature>
<evidence type="ECO:0000256" key="10">
    <source>
        <dbReference type="ARBA" id="ARBA00023136"/>
    </source>
</evidence>
<evidence type="ECO:0000256" key="1">
    <source>
        <dbReference type="ARBA" id="ARBA00004141"/>
    </source>
</evidence>
<dbReference type="SUPFAM" id="SSF56784">
    <property type="entry name" value="HAD-like"/>
    <property type="match status" value="1"/>
</dbReference>
<feature type="non-terminal residue" evidence="14">
    <location>
        <position position="904"/>
    </location>
</feature>
<dbReference type="InterPro" id="IPR004014">
    <property type="entry name" value="ATPase_P-typ_cation-transptr_N"/>
</dbReference>
<feature type="transmembrane region" description="Helical" evidence="11">
    <location>
        <begin position="68"/>
        <end position="85"/>
    </location>
</feature>
<evidence type="ECO:0000256" key="7">
    <source>
        <dbReference type="ARBA" id="ARBA00022842"/>
    </source>
</evidence>
<evidence type="ECO:0000259" key="13">
    <source>
        <dbReference type="Pfam" id="PF00690"/>
    </source>
</evidence>
<dbReference type="RefSeq" id="XP_018288845.1">
    <property type="nucleotide sequence ID" value="XM_018443962.1"/>
</dbReference>
<dbReference type="InterPro" id="IPR059000">
    <property type="entry name" value="ATPase_P-type_domA"/>
</dbReference>
<dbReference type="GO" id="GO:0016020">
    <property type="term" value="C:membrane"/>
    <property type="evidence" value="ECO:0007669"/>
    <property type="project" value="UniProtKB-SubCell"/>
</dbReference>
<evidence type="ECO:0000256" key="3">
    <source>
        <dbReference type="ARBA" id="ARBA00022692"/>
    </source>
</evidence>
<dbReference type="SUPFAM" id="SSF81653">
    <property type="entry name" value="Calcium ATPase, transduction domain A"/>
    <property type="match status" value="1"/>
</dbReference>
<keyword evidence="4" id="KW-0479">Metal-binding</keyword>
<feature type="transmembrane region" description="Helical" evidence="11">
    <location>
        <begin position="750"/>
        <end position="770"/>
    </location>
</feature>
<keyword evidence="6" id="KW-0067">ATP-binding</keyword>
<keyword evidence="3 11" id="KW-0812">Transmembrane</keyword>
<dbReference type="GO" id="GO:0046872">
    <property type="term" value="F:metal ion binding"/>
    <property type="evidence" value="ECO:0007669"/>
    <property type="project" value="UniProtKB-KW"/>
</dbReference>
<evidence type="ECO:0000256" key="5">
    <source>
        <dbReference type="ARBA" id="ARBA00022741"/>
    </source>
</evidence>
<dbReference type="EMBL" id="KV440987">
    <property type="protein sequence ID" value="OAD70805.1"/>
    <property type="molecule type" value="Genomic_DNA"/>
</dbReference>
<evidence type="ECO:0000256" key="2">
    <source>
        <dbReference type="ARBA" id="ARBA00006000"/>
    </source>
</evidence>
<keyword evidence="10 11" id="KW-0472">Membrane</keyword>
<dbReference type="InterPro" id="IPR023214">
    <property type="entry name" value="HAD_sf"/>
</dbReference>
<dbReference type="InterPro" id="IPR018303">
    <property type="entry name" value="ATPase_P-typ_P_site"/>
</dbReference>
<reference evidence="15" key="1">
    <citation type="submission" date="2015-06" db="EMBL/GenBank/DDBJ databases">
        <title>Expansion of signal transduction pathways in fungi by whole-genome duplication.</title>
        <authorList>
            <consortium name="DOE Joint Genome Institute"/>
            <person name="Corrochano L.M."/>
            <person name="Kuo A."/>
            <person name="Marcet-Houben M."/>
            <person name="Polaino S."/>
            <person name="Salamov A."/>
            <person name="Villalobos J.M."/>
            <person name="Alvarez M.I."/>
            <person name="Avalos J."/>
            <person name="Benito E.P."/>
            <person name="Benoit I."/>
            <person name="Burger G."/>
            <person name="Camino L.P."/>
            <person name="Canovas D."/>
            <person name="Cerda-Olmedo E."/>
            <person name="Cheng J.-F."/>
            <person name="Dominguez A."/>
            <person name="Elias M."/>
            <person name="Eslava A.P."/>
            <person name="Glaser F."/>
            <person name="Grimwood J."/>
            <person name="Gutierrez G."/>
            <person name="Heitman J."/>
            <person name="Henrissat B."/>
            <person name="Iturriaga E.A."/>
            <person name="Lang B.F."/>
            <person name="Lavin J.L."/>
            <person name="Lee S."/>
            <person name="Li W."/>
            <person name="Lindquist E."/>
            <person name="Lopez-Garcia S."/>
            <person name="Luque E.M."/>
            <person name="Marcos A.T."/>
            <person name="Martin J."/>
            <person name="McCluskey K."/>
            <person name="Medina H.R."/>
            <person name="Miralles-Duran A."/>
            <person name="Miyazaki A."/>
            <person name="Munoz-Torres E."/>
            <person name="Oguiza J.A."/>
            <person name="Ohm R."/>
            <person name="Olmedo M."/>
            <person name="Orejas M."/>
            <person name="Ortiz-Castellanos L."/>
            <person name="Pisabarro A.G."/>
            <person name="Rodriguez-Romero J."/>
            <person name="Ruiz-Herrera J."/>
            <person name="Ruiz-Vazquez R."/>
            <person name="Sanz C."/>
            <person name="Schackwitz W."/>
            <person name="Schmutz J."/>
            <person name="Shahriari M."/>
            <person name="Shelest E."/>
            <person name="Silva-Franco F."/>
            <person name="Soanes D."/>
            <person name="Syed K."/>
            <person name="Tagua V.G."/>
            <person name="Talbot N.J."/>
            <person name="Thon M."/>
            <person name="De vries R.P."/>
            <person name="Wiebenga A."/>
            <person name="Yadav J.S."/>
            <person name="Braun E.L."/>
            <person name="Baker S."/>
            <person name="Garre V."/>
            <person name="Horwitz B."/>
            <person name="Torres-Martinez S."/>
            <person name="Idnurm A."/>
            <person name="Herrera-Estrella A."/>
            <person name="Gabaldon T."/>
            <person name="Grigoriev I.V."/>
        </authorList>
    </citation>
    <scope>NUCLEOTIDE SEQUENCE [LARGE SCALE GENOMIC DNA]</scope>
    <source>
        <strain evidence="15">NRRL 1555(-)</strain>
    </source>
</reference>